<dbReference type="Proteomes" id="UP000827872">
    <property type="component" value="Linkage Group LG08"/>
</dbReference>
<organism evidence="1 2">
    <name type="scientific">Sphaerodactylus townsendi</name>
    <dbReference type="NCBI Taxonomy" id="933632"/>
    <lineage>
        <taxon>Eukaryota</taxon>
        <taxon>Metazoa</taxon>
        <taxon>Chordata</taxon>
        <taxon>Craniata</taxon>
        <taxon>Vertebrata</taxon>
        <taxon>Euteleostomi</taxon>
        <taxon>Lepidosauria</taxon>
        <taxon>Squamata</taxon>
        <taxon>Bifurcata</taxon>
        <taxon>Gekkota</taxon>
        <taxon>Sphaerodactylidae</taxon>
        <taxon>Sphaerodactylus</taxon>
    </lineage>
</organism>
<sequence length="69" mass="7686">MCVKVVPEESDFGENSVVGYLRSRKDSLESESSGTIIPHELIRTRQLESVHLKFNQESGALIPLCLRGV</sequence>
<accession>A0ACB8F996</accession>
<keyword evidence="2" id="KW-1185">Reference proteome</keyword>
<reference evidence="1" key="1">
    <citation type="submission" date="2021-08" db="EMBL/GenBank/DDBJ databases">
        <title>The first chromosome-level gecko genome reveals the dynamic sex chromosomes of Neotropical dwarf geckos (Sphaerodactylidae: Sphaerodactylus).</title>
        <authorList>
            <person name="Pinto B.J."/>
            <person name="Keating S.E."/>
            <person name="Gamble T."/>
        </authorList>
    </citation>
    <scope>NUCLEOTIDE SEQUENCE</scope>
    <source>
        <strain evidence="1">TG3544</strain>
    </source>
</reference>
<protein>
    <submittedName>
        <fullName evidence="1">Uncharacterized protein</fullName>
    </submittedName>
</protein>
<comment type="caution">
    <text evidence="1">The sequence shown here is derived from an EMBL/GenBank/DDBJ whole genome shotgun (WGS) entry which is preliminary data.</text>
</comment>
<evidence type="ECO:0000313" key="1">
    <source>
        <dbReference type="EMBL" id="KAH8002009.1"/>
    </source>
</evidence>
<name>A0ACB8F996_9SAUR</name>
<evidence type="ECO:0000313" key="2">
    <source>
        <dbReference type="Proteomes" id="UP000827872"/>
    </source>
</evidence>
<gene>
    <name evidence="1" type="ORF">K3G42_019661</name>
</gene>
<dbReference type="EMBL" id="CM037621">
    <property type="protein sequence ID" value="KAH8002009.1"/>
    <property type="molecule type" value="Genomic_DNA"/>
</dbReference>
<proteinExistence type="predicted"/>